<feature type="region of interest" description="Disordered" evidence="1">
    <location>
        <begin position="304"/>
        <end position="396"/>
    </location>
</feature>
<feature type="compositionally biased region" description="Gly residues" evidence="1">
    <location>
        <begin position="835"/>
        <end position="849"/>
    </location>
</feature>
<feature type="compositionally biased region" description="Basic residues" evidence="1">
    <location>
        <begin position="820"/>
        <end position="830"/>
    </location>
</feature>
<feature type="region of interest" description="Disordered" evidence="1">
    <location>
        <begin position="104"/>
        <end position="181"/>
    </location>
</feature>
<dbReference type="OrthoDB" id="552279at2759"/>
<name>A0A835TQM7_CHLIN</name>
<feature type="compositionally biased region" description="Low complexity" evidence="1">
    <location>
        <begin position="19"/>
        <end position="35"/>
    </location>
</feature>
<gene>
    <name evidence="2" type="ORF">HXX76_002396</name>
</gene>
<feature type="compositionally biased region" description="Low complexity" evidence="1">
    <location>
        <begin position="159"/>
        <end position="181"/>
    </location>
</feature>
<evidence type="ECO:0000256" key="1">
    <source>
        <dbReference type="SAM" id="MobiDB-lite"/>
    </source>
</evidence>
<keyword evidence="3" id="KW-1185">Reference proteome</keyword>
<feature type="region of interest" description="Disordered" evidence="1">
    <location>
        <begin position="521"/>
        <end position="588"/>
    </location>
</feature>
<accession>A0A835TQM7</accession>
<feature type="region of interest" description="Disordered" evidence="1">
    <location>
        <begin position="813"/>
        <end position="851"/>
    </location>
</feature>
<feature type="compositionally biased region" description="Low complexity" evidence="1">
    <location>
        <begin position="113"/>
        <end position="122"/>
    </location>
</feature>
<reference evidence="2" key="1">
    <citation type="journal article" date="2020" name="bioRxiv">
        <title>Comparative genomics of Chlamydomonas.</title>
        <authorList>
            <person name="Craig R.J."/>
            <person name="Hasan A.R."/>
            <person name="Ness R.W."/>
            <person name="Keightley P.D."/>
        </authorList>
    </citation>
    <scope>NUCLEOTIDE SEQUENCE</scope>
    <source>
        <strain evidence="2">SAG 7.73</strain>
    </source>
</reference>
<dbReference type="Proteomes" id="UP000650467">
    <property type="component" value="Unassembled WGS sequence"/>
</dbReference>
<feature type="compositionally biased region" description="Acidic residues" evidence="1">
    <location>
        <begin position="337"/>
        <end position="375"/>
    </location>
</feature>
<evidence type="ECO:0000313" key="3">
    <source>
        <dbReference type="Proteomes" id="UP000650467"/>
    </source>
</evidence>
<comment type="caution">
    <text evidence="2">The sequence shown here is derived from an EMBL/GenBank/DDBJ whole genome shotgun (WGS) entry which is preliminary data.</text>
</comment>
<feature type="compositionally biased region" description="Gly residues" evidence="1">
    <location>
        <begin position="123"/>
        <end position="133"/>
    </location>
</feature>
<feature type="compositionally biased region" description="Gly residues" evidence="1">
    <location>
        <begin position="565"/>
        <end position="585"/>
    </location>
</feature>
<dbReference type="EMBL" id="JAEHOC010000004">
    <property type="protein sequence ID" value="KAG2442310.1"/>
    <property type="molecule type" value="Genomic_DNA"/>
</dbReference>
<protein>
    <submittedName>
        <fullName evidence="2">Uncharacterized protein</fullName>
    </submittedName>
</protein>
<feature type="region of interest" description="Disordered" evidence="1">
    <location>
        <begin position="18"/>
        <end position="38"/>
    </location>
</feature>
<proteinExistence type="predicted"/>
<feature type="compositionally biased region" description="Low complexity" evidence="1">
    <location>
        <begin position="521"/>
        <end position="543"/>
    </location>
</feature>
<evidence type="ECO:0000313" key="2">
    <source>
        <dbReference type="EMBL" id="KAG2442310.1"/>
    </source>
</evidence>
<dbReference type="AlphaFoldDB" id="A0A835TQM7"/>
<organism evidence="2 3">
    <name type="scientific">Chlamydomonas incerta</name>
    <dbReference type="NCBI Taxonomy" id="51695"/>
    <lineage>
        <taxon>Eukaryota</taxon>
        <taxon>Viridiplantae</taxon>
        <taxon>Chlorophyta</taxon>
        <taxon>core chlorophytes</taxon>
        <taxon>Chlorophyceae</taxon>
        <taxon>CS clade</taxon>
        <taxon>Chlamydomonadales</taxon>
        <taxon>Chlamydomonadaceae</taxon>
        <taxon>Chlamydomonas</taxon>
    </lineage>
</organism>
<sequence>MQASAAGSLQITGNKADVAAASNSASSANAGSPPACGRATSRLASVALHGEPGHLVTSVFEPAPPAHYLGRDPVAVAQHAQQQLRDLHLEPAGALGARAELAAAGGEGRGRRPQQTAGAQQPGPGGVGGGGAGAAHAAPRRPHSQAFAELQRRKEQRAARAGGPAPFPFADAHGARPRPAAAGLSDLDRHLAALAATTSAAAAAVGAAAASRTRPSPAAAAAAAAAACVRFEPSREALAALSTAAAREALHHTGTCTRLYHGTMSLLGEGALRAAAAALPVELGRYLVELQGWEEAERRRLGLAAGGPQPAEQQEGSGKARTVDSEAVDGSSSTSIDESEDESGSSDEAGDASTEESSSDSEDSSDLSDEEEEDSAAAHAERQQQQHASSMRPHPSLHLGPAELLLLSIHPLLAPGPLALVEGLVGEPATPGGTAASYGAAEAAEVAPSRAAAAVAARPCGPPPEAIPAPGAAPRWRSQLPLRRLHLELPFRPHGKEAAATTIALCVLLAALRRHAPLSATHGNAGAAGSATATGRTAGSAAASGGGSSSINGPRRRRARSHGPEGAGTGGGAGGGVGPGPGRAAGEGVPVWPDPLRPAAAELESVALSLAAGEYMQVVAQSGPQRLGHLVPLWGHVLGGLAALAAARPGLAEVVLAWPPGVVAAAALERLQRAAADPGPTRARRLAVLMGAHPRLGADSPLRLLPAEVLELVLRDALPLKGPPPSLGRAAVAAVITSGPNAAAAAAVAPAPPGAAAIAATPRTALRLSVPEWMPAAGVAAPAPGDQHAALAAAMLAAAQHGGGLGAAQPMDVWAPPQAPHHHHHHHHHQVQQAGAGGAGGGGGAGAPGGAPAAAGLALPAGLAPDVAAAARWLA</sequence>